<comment type="caution">
    <text evidence="1">The sequence shown here is derived from an EMBL/GenBank/DDBJ whole genome shotgun (WGS) entry which is preliminary data.</text>
</comment>
<dbReference type="Proteomes" id="UP000022311">
    <property type="component" value="Unassembled WGS sequence"/>
</dbReference>
<evidence type="ECO:0000313" key="1">
    <source>
        <dbReference type="EMBL" id="EUD10119.1"/>
    </source>
</evidence>
<organism evidence="1 2">
    <name type="scientific">Providencia alcalifaciens 205/92</name>
    <dbReference type="NCBI Taxonomy" id="1256988"/>
    <lineage>
        <taxon>Bacteria</taxon>
        <taxon>Pseudomonadati</taxon>
        <taxon>Pseudomonadota</taxon>
        <taxon>Gammaproteobacteria</taxon>
        <taxon>Enterobacterales</taxon>
        <taxon>Morganellaceae</taxon>
        <taxon>Providencia</taxon>
    </lineage>
</organism>
<gene>
    <name evidence="1" type="ORF">HMPREF1563_2906</name>
</gene>
<accession>A0AAV3M328</accession>
<name>A0AAV3M328_9GAMM</name>
<dbReference type="Pfam" id="PF10876">
    <property type="entry name" value="Phage_TAC_9"/>
    <property type="match status" value="1"/>
</dbReference>
<dbReference type="RefSeq" id="WP_036963076.1">
    <property type="nucleotide sequence ID" value="NZ_JALD01000057.1"/>
</dbReference>
<reference evidence="1 2" key="1">
    <citation type="submission" date="2014-01" db="EMBL/GenBank/DDBJ databases">
        <authorList>
            <person name="Durkin A.S."/>
            <person name="McCorrison J."/>
            <person name="Torralba M."/>
            <person name="Gillis M."/>
            <person name="Haft D.H."/>
            <person name="Methe B."/>
            <person name="Sutton G."/>
            <person name="Nelson K.E."/>
        </authorList>
    </citation>
    <scope>NUCLEOTIDE SEQUENCE [LARGE SCALE GENOMIC DNA]</scope>
    <source>
        <strain evidence="1 2">205/92</strain>
    </source>
</reference>
<proteinExistence type="predicted"/>
<dbReference type="EMBL" id="JALD01000057">
    <property type="protein sequence ID" value="EUD10119.1"/>
    <property type="molecule type" value="Genomic_DNA"/>
</dbReference>
<dbReference type="AlphaFoldDB" id="A0AAV3M328"/>
<dbReference type="InterPro" id="IPR020351">
    <property type="entry name" value="Phage_TAC_9"/>
</dbReference>
<evidence type="ECO:0000313" key="2">
    <source>
        <dbReference type="Proteomes" id="UP000022311"/>
    </source>
</evidence>
<sequence>MEKDNISYEHRHSNFIEAKTNSMKLLGMLKGCINLQGEKVDIDVGGVLANIGSPEMQSIEKFILKWVTAKDEEGNVIQLDKVDVFNAHFNKYRSHYFALIIDGIQFHFADFLPAGVVSKVNMPNLVALTA</sequence>
<protein>
    <submittedName>
        <fullName evidence="1">PF10876 family protein</fullName>
    </submittedName>
</protein>